<name>A0A8R7PZZ5_TRIUA</name>
<evidence type="ECO:0000313" key="2">
    <source>
        <dbReference type="EnsemblPlants" id="TuG1812G0300005668.01.T01.cds322535"/>
    </source>
</evidence>
<feature type="compositionally biased region" description="Low complexity" evidence="1">
    <location>
        <begin position="21"/>
        <end position="38"/>
    </location>
</feature>
<evidence type="ECO:0000256" key="1">
    <source>
        <dbReference type="SAM" id="MobiDB-lite"/>
    </source>
</evidence>
<reference evidence="2" key="2">
    <citation type="submission" date="2018-03" db="EMBL/GenBank/DDBJ databases">
        <title>The Triticum urartu genome reveals the dynamic nature of wheat genome evolution.</title>
        <authorList>
            <person name="Ling H."/>
            <person name="Ma B."/>
            <person name="Shi X."/>
            <person name="Liu H."/>
            <person name="Dong L."/>
            <person name="Sun H."/>
            <person name="Cao Y."/>
            <person name="Gao Q."/>
            <person name="Zheng S."/>
            <person name="Li Y."/>
            <person name="Yu Y."/>
            <person name="Du H."/>
            <person name="Qi M."/>
            <person name="Li Y."/>
            <person name="Yu H."/>
            <person name="Cui Y."/>
            <person name="Wang N."/>
            <person name="Chen C."/>
            <person name="Wu H."/>
            <person name="Zhao Y."/>
            <person name="Zhang J."/>
            <person name="Li Y."/>
            <person name="Zhou W."/>
            <person name="Zhang B."/>
            <person name="Hu W."/>
            <person name="Eijk M."/>
            <person name="Tang J."/>
            <person name="Witsenboer H."/>
            <person name="Zhao S."/>
            <person name="Li Z."/>
            <person name="Zhang A."/>
            <person name="Wang D."/>
            <person name="Liang C."/>
        </authorList>
    </citation>
    <scope>NUCLEOTIDE SEQUENCE [LARGE SCALE GENOMIC DNA]</scope>
    <source>
        <strain evidence="2">cv. G1812</strain>
    </source>
</reference>
<dbReference type="AlphaFoldDB" id="A0A8R7PZZ5"/>
<accession>A0A8R7PZZ5</accession>
<protein>
    <submittedName>
        <fullName evidence="2">Uncharacterized protein</fullName>
    </submittedName>
</protein>
<feature type="region of interest" description="Disordered" evidence="1">
    <location>
        <begin position="20"/>
        <end position="42"/>
    </location>
</feature>
<reference evidence="3" key="1">
    <citation type="journal article" date="2013" name="Nature">
        <title>Draft genome of the wheat A-genome progenitor Triticum urartu.</title>
        <authorList>
            <person name="Ling H.Q."/>
            <person name="Zhao S."/>
            <person name="Liu D."/>
            <person name="Wang J."/>
            <person name="Sun H."/>
            <person name="Zhang C."/>
            <person name="Fan H."/>
            <person name="Li D."/>
            <person name="Dong L."/>
            <person name="Tao Y."/>
            <person name="Gao C."/>
            <person name="Wu H."/>
            <person name="Li Y."/>
            <person name="Cui Y."/>
            <person name="Guo X."/>
            <person name="Zheng S."/>
            <person name="Wang B."/>
            <person name="Yu K."/>
            <person name="Liang Q."/>
            <person name="Yang W."/>
            <person name="Lou X."/>
            <person name="Chen J."/>
            <person name="Feng M."/>
            <person name="Jian J."/>
            <person name="Zhang X."/>
            <person name="Luo G."/>
            <person name="Jiang Y."/>
            <person name="Liu J."/>
            <person name="Wang Z."/>
            <person name="Sha Y."/>
            <person name="Zhang B."/>
            <person name="Wu H."/>
            <person name="Tang D."/>
            <person name="Shen Q."/>
            <person name="Xue P."/>
            <person name="Zou S."/>
            <person name="Wang X."/>
            <person name="Liu X."/>
            <person name="Wang F."/>
            <person name="Yang Y."/>
            <person name="An X."/>
            <person name="Dong Z."/>
            <person name="Zhang K."/>
            <person name="Zhang X."/>
            <person name="Luo M.C."/>
            <person name="Dvorak J."/>
            <person name="Tong Y."/>
            <person name="Wang J."/>
            <person name="Yang H."/>
            <person name="Li Z."/>
            <person name="Wang D."/>
            <person name="Zhang A."/>
            <person name="Wang J."/>
        </authorList>
    </citation>
    <scope>NUCLEOTIDE SEQUENCE</scope>
    <source>
        <strain evidence="3">cv. G1812</strain>
    </source>
</reference>
<feature type="compositionally biased region" description="Low complexity" evidence="1">
    <location>
        <begin position="61"/>
        <end position="71"/>
    </location>
</feature>
<sequence length="127" mass="13310">MRHPPTPRRCWMASQARCGRTSCSPSWAPTAPASPRSSTRWRAGSCATASVATSRSTGSRPTAAAFAPSPPTSCRSTCSTPCSPCARRCCSPPSSASRTLSPSAKRERVDQLIDQLGLSRAADTIIG</sequence>
<keyword evidence="3" id="KW-1185">Reference proteome</keyword>
<organism evidence="2 3">
    <name type="scientific">Triticum urartu</name>
    <name type="common">Red wild einkorn</name>
    <name type="synonym">Crithodium urartu</name>
    <dbReference type="NCBI Taxonomy" id="4572"/>
    <lineage>
        <taxon>Eukaryota</taxon>
        <taxon>Viridiplantae</taxon>
        <taxon>Streptophyta</taxon>
        <taxon>Embryophyta</taxon>
        <taxon>Tracheophyta</taxon>
        <taxon>Spermatophyta</taxon>
        <taxon>Magnoliopsida</taxon>
        <taxon>Liliopsida</taxon>
        <taxon>Poales</taxon>
        <taxon>Poaceae</taxon>
        <taxon>BOP clade</taxon>
        <taxon>Pooideae</taxon>
        <taxon>Triticodae</taxon>
        <taxon>Triticeae</taxon>
        <taxon>Triticinae</taxon>
        <taxon>Triticum</taxon>
    </lineage>
</organism>
<dbReference type="EnsemblPlants" id="TuG1812G0300005668.01.T01">
    <property type="protein sequence ID" value="TuG1812G0300005668.01.T01.cds322535"/>
    <property type="gene ID" value="TuG1812G0300005668.01"/>
</dbReference>
<dbReference type="Proteomes" id="UP000015106">
    <property type="component" value="Chromosome 3"/>
</dbReference>
<reference evidence="2" key="3">
    <citation type="submission" date="2022-06" db="UniProtKB">
        <authorList>
            <consortium name="EnsemblPlants"/>
        </authorList>
    </citation>
    <scope>IDENTIFICATION</scope>
</reference>
<proteinExistence type="predicted"/>
<evidence type="ECO:0000313" key="3">
    <source>
        <dbReference type="Proteomes" id="UP000015106"/>
    </source>
</evidence>
<feature type="region of interest" description="Disordered" evidence="1">
    <location>
        <begin position="52"/>
        <end position="71"/>
    </location>
</feature>
<dbReference type="Gramene" id="TuG1812G0300005668.01.T01">
    <property type="protein sequence ID" value="TuG1812G0300005668.01.T01.cds322535"/>
    <property type="gene ID" value="TuG1812G0300005668.01"/>
</dbReference>